<reference evidence="3" key="1">
    <citation type="submission" date="2016-12" db="EMBL/GenBank/DDBJ databases">
        <authorList>
            <person name="Brunel B."/>
        </authorList>
    </citation>
    <scope>NUCLEOTIDE SEQUENCE [LARGE SCALE GENOMIC DNA]</scope>
</reference>
<keyword evidence="3" id="KW-1185">Reference proteome</keyword>
<sequence>MPRRLPGQEAPKGLTANYLKTL</sequence>
<gene>
    <name evidence="2" type="ORF">BQ8482_110565</name>
</gene>
<accession>A0A2P9ABX9</accession>
<organism evidence="2 3">
    <name type="scientific">Mesorhizobium delmotii</name>
    <dbReference type="NCBI Taxonomy" id="1631247"/>
    <lineage>
        <taxon>Bacteria</taxon>
        <taxon>Pseudomonadati</taxon>
        <taxon>Pseudomonadota</taxon>
        <taxon>Alphaproteobacteria</taxon>
        <taxon>Hyphomicrobiales</taxon>
        <taxon>Phyllobacteriaceae</taxon>
        <taxon>Mesorhizobium</taxon>
    </lineage>
</organism>
<protein>
    <submittedName>
        <fullName evidence="2">Uncharacterized protein</fullName>
    </submittedName>
</protein>
<proteinExistence type="predicted"/>
<evidence type="ECO:0000256" key="1">
    <source>
        <dbReference type="SAM" id="MobiDB-lite"/>
    </source>
</evidence>
<evidence type="ECO:0000313" key="3">
    <source>
        <dbReference type="Proteomes" id="UP000245698"/>
    </source>
</evidence>
<dbReference type="Proteomes" id="UP000245698">
    <property type="component" value="Unassembled WGS sequence"/>
</dbReference>
<dbReference type="EMBL" id="FUIG01000013">
    <property type="protein sequence ID" value="SJM28635.1"/>
    <property type="molecule type" value="Genomic_DNA"/>
</dbReference>
<evidence type="ECO:0000313" key="2">
    <source>
        <dbReference type="EMBL" id="SJM28635.1"/>
    </source>
</evidence>
<dbReference type="AlphaFoldDB" id="A0A2P9ABX9"/>
<name>A0A2P9ABX9_9HYPH</name>
<feature type="region of interest" description="Disordered" evidence="1">
    <location>
        <begin position="1"/>
        <end position="22"/>
    </location>
</feature>